<keyword evidence="6" id="KW-0472">Membrane</keyword>
<dbReference type="GO" id="GO:0009279">
    <property type="term" value="C:cell outer membrane"/>
    <property type="evidence" value="ECO:0007669"/>
    <property type="project" value="UniProtKB-SubCell"/>
</dbReference>
<gene>
    <name evidence="8" type="ORF">LuPra_00031</name>
</gene>
<dbReference type="EMBL" id="CP015136">
    <property type="protein sequence ID" value="AMY06871.1"/>
    <property type="molecule type" value="Genomic_DNA"/>
</dbReference>
<evidence type="ECO:0000256" key="7">
    <source>
        <dbReference type="ARBA" id="ARBA00023237"/>
    </source>
</evidence>
<dbReference type="RefSeq" id="WP_162271261.1">
    <property type="nucleotide sequence ID" value="NZ_CP015136.1"/>
</dbReference>
<dbReference type="PANTHER" id="PTHR30026:SF20">
    <property type="entry name" value="OUTER MEMBRANE PROTEIN TOLC"/>
    <property type="match status" value="1"/>
</dbReference>
<organism evidence="8 9">
    <name type="scientific">Luteitalea pratensis</name>
    <dbReference type="NCBI Taxonomy" id="1855912"/>
    <lineage>
        <taxon>Bacteria</taxon>
        <taxon>Pseudomonadati</taxon>
        <taxon>Acidobacteriota</taxon>
        <taxon>Vicinamibacteria</taxon>
        <taxon>Vicinamibacterales</taxon>
        <taxon>Vicinamibacteraceae</taxon>
        <taxon>Luteitalea</taxon>
    </lineage>
</organism>
<evidence type="ECO:0000256" key="2">
    <source>
        <dbReference type="ARBA" id="ARBA00007613"/>
    </source>
</evidence>
<proteinExistence type="inferred from homology"/>
<evidence type="ECO:0000313" key="8">
    <source>
        <dbReference type="EMBL" id="AMY06871.1"/>
    </source>
</evidence>
<evidence type="ECO:0000313" key="9">
    <source>
        <dbReference type="Proteomes" id="UP000076079"/>
    </source>
</evidence>
<dbReference type="SUPFAM" id="SSF56954">
    <property type="entry name" value="Outer membrane efflux proteins (OEP)"/>
    <property type="match status" value="1"/>
</dbReference>
<comment type="subcellular location">
    <subcellularLocation>
        <location evidence="1">Cell outer membrane</location>
    </subcellularLocation>
</comment>
<accession>A0A143PED5</accession>
<comment type="similarity">
    <text evidence="2">Belongs to the outer membrane factor (OMF) (TC 1.B.17) family.</text>
</comment>
<dbReference type="GO" id="GO:0015288">
    <property type="term" value="F:porin activity"/>
    <property type="evidence" value="ECO:0007669"/>
    <property type="project" value="TreeGrafter"/>
</dbReference>
<dbReference type="Gene3D" id="1.20.1600.10">
    <property type="entry name" value="Outer membrane efflux proteins (OEP)"/>
    <property type="match status" value="1"/>
</dbReference>
<keyword evidence="4" id="KW-1134">Transmembrane beta strand</keyword>
<dbReference type="InterPro" id="IPR051906">
    <property type="entry name" value="TolC-like"/>
</dbReference>
<dbReference type="AlphaFoldDB" id="A0A143PED5"/>
<dbReference type="InterPro" id="IPR003423">
    <property type="entry name" value="OMP_efflux"/>
</dbReference>
<dbReference type="Proteomes" id="UP000076079">
    <property type="component" value="Chromosome"/>
</dbReference>
<dbReference type="Pfam" id="PF02321">
    <property type="entry name" value="OEP"/>
    <property type="match status" value="2"/>
</dbReference>
<sequence length="451" mass="47913" precursor="true">MSASRIFEAHEREAHILVAVVVATLCVALPASAQSPLSLADAIARAKAHNPDAGTAAAAEREAVDRVTQARGGYFPKVDVAESWQRGNHPVFAFSSLLAQRQFTAADLALDAINHPDATDNFRAAVSVEQSLFDRTTSANVRAASIGQDMAATGRRLVDHDLTAAVTDAFGGVLIAAATVRSEAAAIETARADRELAGNRRDAGRVTDADVLQLDVQLARTLERQVQASSDERIARARLNQLMGEPLNAMFSLDLTPTAIAIDVTNHDGLEAEALTNRPEVALARQKEHLAAATVDAAKAAFLPQVAAQGVWELNGGAWKARSSSWVAGAVVRINLFHGLADNARLADAREAATRCALERVKAETMARLDVQIAIARLEAARASEAVGRAAADQARESRRIIRDRYESGLTDAAMLLRSADAVEQADAQQIAARVNVLTATATLQRAVGRP</sequence>
<keyword evidence="5" id="KW-0812">Transmembrane</keyword>
<evidence type="ECO:0000256" key="1">
    <source>
        <dbReference type="ARBA" id="ARBA00004442"/>
    </source>
</evidence>
<dbReference type="GO" id="GO:0015562">
    <property type="term" value="F:efflux transmembrane transporter activity"/>
    <property type="evidence" value="ECO:0007669"/>
    <property type="project" value="InterPro"/>
</dbReference>
<name>A0A143PED5_LUTPR</name>
<evidence type="ECO:0000256" key="6">
    <source>
        <dbReference type="ARBA" id="ARBA00023136"/>
    </source>
</evidence>
<reference evidence="9" key="2">
    <citation type="submission" date="2016-04" db="EMBL/GenBank/DDBJ databases">
        <title>First Complete Genome Sequence of a Subdivision 6 Acidobacterium.</title>
        <authorList>
            <person name="Huang S."/>
            <person name="Vieira S."/>
            <person name="Bunk B."/>
            <person name="Riedel T."/>
            <person name="Sproeer C."/>
            <person name="Overmann J."/>
        </authorList>
    </citation>
    <scope>NUCLEOTIDE SEQUENCE [LARGE SCALE GENOMIC DNA]</scope>
    <source>
        <strain evidence="9">DSM 100886 HEG_-6_39</strain>
    </source>
</reference>
<dbReference type="KEGG" id="abac:LuPra_00031"/>
<evidence type="ECO:0000256" key="4">
    <source>
        <dbReference type="ARBA" id="ARBA00022452"/>
    </source>
</evidence>
<dbReference type="GO" id="GO:1990281">
    <property type="term" value="C:efflux pump complex"/>
    <property type="evidence" value="ECO:0007669"/>
    <property type="project" value="TreeGrafter"/>
</dbReference>
<evidence type="ECO:0000256" key="5">
    <source>
        <dbReference type="ARBA" id="ARBA00022692"/>
    </source>
</evidence>
<evidence type="ECO:0000256" key="3">
    <source>
        <dbReference type="ARBA" id="ARBA00022448"/>
    </source>
</evidence>
<dbReference type="PANTHER" id="PTHR30026">
    <property type="entry name" value="OUTER MEMBRANE PROTEIN TOLC"/>
    <property type="match status" value="1"/>
</dbReference>
<keyword evidence="3" id="KW-0813">Transport</keyword>
<protein>
    <submittedName>
        <fullName evidence="8">Outer membrane channel protein</fullName>
    </submittedName>
</protein>
<dbReference type="STRING" id="1855912.LuPra_00031"/>
<reference evidence="8 9" key="1">
    <citation type="journal article" date="2016" name="Genome Announc.">
        <title>First Complete Genome Sequence of a Subdivision 6 Acidobacterium Strain.</title>
        <authorList>
            <person name="Huang S."/>
            <person name="Vieira S."/>
            <person name="Bunk B."/>
            <person name="Riedel T."/>
            <person name="Sproer C."/>
            <person name="Overmann J."/>
        </authorList>
    </citation>
    <scope>NUCLEOTIDE SEQUENCE [LARGE SCALE GENOMIC DNA]</scope>
    <source>
        <strain evidence="9">DSM 100886 HEG_-6_39</strain>
    </source>
</reference>
<keyword evidence="9" id="KW-1185">Reference proteome</keyword>
<keyword evidence="7" id="KW-0998">Cell outer membrane</keyword>